<evidence type="ECO:0000256" key="1">
    <source>
        <dbReference type="SAM" id="Coils"/>
    </source>
</evidence>
<feature type="compositionally biased region" description="Low complexity" evidence="2">
    <location>
        <begin position="34"/>
        <end position="48"/>
    </location>
</feature>
<keyword evidence="1" id="KW-0175">Coiled coil</keyword>
<feature type="compositionally biased region" description="Low complexity" evidence="2">
    <location>
        <begin position="81"/>
        <end position="100"/>
    </location>
</feature>
<dbReference type="AlphaFoldDB" id="A0A6J2XKZ4"/>
<sequence length="1232" mass="140839">MKNIRDYFTSPEKSTESSESKKISKDKNVNIVTSSQQSNEENNIEQSNAGKKACKRKKRRKVSDPLVRDVTQLFSHNLSLVSPNNSNEELSSTSLLPESNDTNNLISEDSKIIDSSEKERIPKEEQSINAFQFLMNSRNNVIGQNSKGKIIPMTASPTKEKCENLLLRKKLFKEWADEKGATKRKREEEEVEHCINHKLKKRAKRLKNMLQITNNSNNDIENHHSKVYQKKVKKISSSESENSNDSSMLITNSKVSNLTGINEGNININIKCKTINQNSLTDFVDVVKKDGKIDIFDEPIGCSSSGQKNIIKIKMFTPDSTKKRKSLCSSKKTILEEESQKNSKQQDCNKSLSSKVTRKTKSKETVSVTAENISLNSSENKFKKGKHTEKDQLKTETSERKLRSARYAVNYCELPDKTNSQRKSDLVNGKIKTLVKSTPRKINLQRQKRESLTKTNNVKDIRTTDSDNEIKILSDSDCETLSTKVTKLAPVFLKVVPKPKADPETVEARKQFLMSGVPDSLKKAPKKEINMLEIEYDIFPRVSHIQQKCDHSFWRLSKPLLKLSEYSAFDNSYRFNCQDLITKNDFPKLSFSITSGTKPNLKKILNKIKLENSDYPVYKVFRYINEKNRNTPLYKSTGHGSSKKSKQKLKRSSKNNIDQDTKIVLQDVEDKLWTEKYKPNSSEEILGNHTGITSLRKWLEIWMNYSDEINAKAKKKNGYNSESDFESTDCDSRDSTRLPGNVVVLVGPCGSGKTTAVFSIAAELGFNVLEVNASSKRTGKRLLQELREATQSHQVRKSSKNALAGFVNADNESKSKTKKTNGLSNDEKDDSKKMCILLVEDIDLVFDQDEGFLNSLGQLITTSKRPIILTTTDSGPEHVQRFLSQYESISFMPLYKEVLGVWLQIVCLVEGILLDKNDVGNFLDYNNGDIRKTLLSLQYWCQSGGQLDRNSVFTNNSTFGNDLKIQDDEINLDAGNDDDENGFVHSQCLGSFEIFKQNKQFKIPYLFDLGKIWWNVPNIFNFNLYSERLHRDEPDCEEVSKKETANDSSETQINIPLLLNLYDSCVLTDELYNAAHYCTKGPLENTWYHTVKDSLELTDRKEDIHESVDLIHDMTHTLINSYIEEYQVRYNSNYGISAAVPTTLERRWRGKQHACENFLKQMVPSCNVLDRQAVALDYLPNLRHVARTEELRSSTNTKRRNRFRHYLQDFDIDFNSNRIKSCCNVLALKKQL</sequence>
<feature type="coiled-coil region" evidence="1">
    <location>
        <begin position="196"/>
        <end position="223"/>
    </location>
</feature>
<dbReference type="PANTHER" id="PTHR23389:SF21">
    <property type="entry name" value="ATPASE FAMILY AAA DOMAIN-CONTAINING PROTEIN 5"/>
    <property type="match status" value="1"/>
</dbReference>
<feature type="region of interest" description="Disordered" evidence="2">
    <location>
        <begin position="632"/>
        <end position="655"/>
    </location>
</feature>
<feature type="compositionally biased region" description="Basic and acidic residues" evidence="2">
    <location>
        <begin position="13"/>
        <end position="28"/>
    </location>
</feature>
<feature type="region of interest" description="Disordered" evidence="2">
    <location>
        <begin position="81"/>
        <end position="103"/>
    </location>
</feature>
<feature type="compositionally biased region" description="Polar residues" evidence="2">
    <location>
        <begin position="342"/>
        <end position="355"/>
    </location>
</feature>
<name>A0A6J2XKZ4_SITOR</name>
<evidence type="ECO:0000256" key="2">
    <source>
        <dbReference type="SAM" id="MobiDB-lite"/>
    </source>
</evidence>
<organism evidence="4 5">
    <name type="scientific">Sitophilus oryzae</name>
    <name type="common">Rice weevil</name>
    <name type="synonym">Curculio oryzae</name>
    <dbReference type="NCBI Taxonomy" id="7048"/>
    <lineage>
        <taxon>Eukaryota</taxon>
        <taxon>Metazoa</taxon>
        <taxon>Ecdysozoa</taxon>
        <taxon>Arthropoda</taxon>
        <taxon>Hexapoda</taxon>
        <taxon>Insecta</taxon>
        <taxon>Pterygota</taxon>
        <taxon>Neoptera</taxon>
        <taxon>Endopterygota</taxon>
        <taxon>Coleoptera</taxon>
        <taxon>Polyphaga</taxon>
        <taxon>Cucujiformia</taxon>
        <taxon>Curculionidae</taxon>
        <taxon>Dryophthorinae</taxon>
        <taxon>Sitophilus</taxon>
    </lineage>
</organism>
<feature type="compositionally biased region" description="Basic residues" evidence="2">
    <location>
        <begin position="641"/>
        <end position="653"/>
    </location>
</feature>
<protein>
    <submittedName>
        <fullName evidence="5">ATPase family AAA domain-containing protein 5</fullName>
    </submittedName>
</protein>
<dbReference type="GO" id="GO:0061860">
    <property type="term" value="F:DNA clamp unloader activity"/>
    <property type="evidence" value="ECO:0007669"/>
    <property type="project" value="TreeGrafter"/>
</dbReference>
<evidence type="ECO:0000313" key="4">
    <source>
        <dbReference type="Proteomes" id="UP000504635"/>
    </source>
</evidence>
<dbReference type="KEGG" id="soy:115879204"/>
<dbReference type="GO" id="GO:0003677">
    <property type="term" value="F:DNA binding"/>
    <property type="evidence" value="ECO:0007669"/>
    <property type="project" value="TreeGrafter"/>
</dbReference>
<keyword evidence="4" id="KW-1185">Reference proteome</keyword>
<dbReference type="SMART" id="SM00382">
    <property type="entry name" value="AAA"/>
    <property type="match status" value="1"/>
</dbReference>
<evidence type="ECO:0000259" key="3">
    <source>
        <dbReference type="SMART" id="SM00382"/>
    </source>
</evidence>
<dbReference type="GeneID" id="115879204"/>
<feature type="compositionally biased region" description="Basic residues" evidence="2">
    <location>
        <begin position="52"/>
        <end position="61"/>
    </location>
</feature>
<dbReference type="InterPro" id="IPR003593">
    <property type="entry name" value="AAA+_ATPase"/>
</dbReference>
<dbReference type="InterPro" id="IPR003959">
    <property type="entry name" value="ATPase_AAA_core"/>
</dbReference>
<reference evidence="5" key="1">
    <citation type="submission" date="2025-08" db="UniProtKB">
        <authorList>
            <consortium name="RefSeq"/>
        </authorList>
    </citation>
    <scope>IDENTIFICATION</scope>
    <source>
        <tissue evidence="5">Gonads</tissue>
    </source>
</reference>
<dbReference type="CTD" id="39770"/>
<feature type="compositionally biased region" description="Basic and acidic residues" evidence="2">
    <location>
        <begin position="388"/>
        <end position="400"/>
    </location>
</feature>
<feature type="domain" description="AAA+ ATPase" evidence="3">
    <location>
        <begin position="739"/>
        <end position="890"/>
    </location>
</feature>
<feature type="region of interest" description="Disordered" evidence="2">
    <location>
        <begin position="1"/>
        <end position="63"/>
    </location>
</feature>
<dbReference type="FunCoup" id="A0A6J2XKZ4">
    <property type="interactions" value="177"/>
</dbReference>
<accession>A0A6J2XKZ4</accession>
<dbReference type="InterPro" id="IPR027417">
    <property type="entry name" value="P-loop_NTPase"/>
</dbReference>
<dbReference type="Gene3D" id="3.40.50.300">
    <property type="entry name" value="P-loop containing nucleotide triphosphate hydrolases"/>
    <property type="match status" value="1"/>
</dbReference>
<dbReference type="PANTHER" id="PTHR23389">
    <property type="entry name" value="CHROMOSOME TRANSMISSION FIDELITY FACTOR 18"/>
    <property type="match status" value="1"/>
</dbReference>
<dbReference type="GO" id="GO:0005634">
    <property type="term" value="C:nucleus"/>
    <property type="evidence" value="ECO:0007669"/>
    <property type="project" value="TreeGrafter"/>
</dbReference>
<dbReference type="InParanoid" id="A0A6J2XKZ4"/>
<dbReference type="Proteomes" id="UP000504635">
    <property type="component" value="Unplaced"/>
</dbReference>
<dbReference type="RefSeq" id="XP_030751756.1">
    <property type="nucleotide sequence ID" value="XM_030895896.1"/>
</dbReference>
<dbReference type="GO" id="GO:0005524">
    <property type="term" value="F:ATP binding"/>
    <property type="evidence" value="ECO:0007669"/>
    <property type="project" value="InterPro"/>
</dbReference>
<dbReference type="GO" id="GO:0016887">
    <property type="term" value="F:ATP hydrolysis activity"/>
    <property type="evidence" value="ECO:0007669"/>
    <property type="project" value="InterPro"/>
</dbReference>
<dbReference type="Pfam" id="PF00004">
    <property type="entry name" value="AAA"/>
    <property type="match status" value="1"/>
</dbReference>
<evidence type="ECO:0000313" key="5">
    <source>
        <dbReference type="RefSeq" id="XP_030751756.1"/>
    </source>
</evidence>
<gene>
    <name evidence="5" type="primary">LOC115879204</name>
</gene>
<dbReference type="SUPFAM" id="SSF52540">
    <property type="entry name" value="P-loop containing nucleoside triphosphate hydrolases"/>
    <property type="match status" value="1"/>
</dbReference>
<dbReference type="OrthoDB" id="9996895at2759"/>
<feature type="region of interest" description="Disordered" evidence="2">
    <location>
        <begin position="335"/>
        <end position="364"/>
    </location>
</feature>
<feature type="region of interest" description="Disordered" evidence="2">
    <location>
        <begin position="378"/>
        <end position="400"/>
    </location>
</feature>
<proteinExistence type="predicted"/>